<proteinExistence type="predicted"/>
<dbReference type="Gene3D" id="3.40.50.410">
    <property type="entry name" value="von Willebrand factor, type A domain"/>
    <property type="match status" value="1"/>
</dbReference>
<evidence type="ECO:0000259" key="1">
    <source>
        <dbReference type="PROSITE" id="PS50234"/>
    </source>
</evidence>
<dbReference type="Pfam" id="PF00092">
    <property type="entry name" value="VWA"/>
    <property type="match status" value="1"/>
</dbReference>
<evidence type="ECO:0000313" key="2">
    <source>
        <dbReference type="EMBL" id="SIT08127.1"/>
    </source>
</evidence>
<dbReference type="SMART" id="SM00327">
    <property type="entry name" value="VWA"/>
    <property type="match status" value="1"/>
</dbReference>
<dbReference type="RefSeq" id="WP_076517125.1">
    <property type="nucleotide sequence ID" value="NZ_FTOH01000009.1"/>
</dbReference>
<reference evidence="3" key="1">
    <citation type="submission" date="2017-01" db="EMBL/GenBank/DDBJ databases">
        <authorList>
            <person name="Varghese N."/>
            <person name="Submissions S."/>
        </authorList>
    </citation>
    <scope>NUCLEOTIDE SEQUENCE [LARGE SCALE GENOMIC DNA]</scope>
    <source>
        <strain evidence="3">DSM 24913</strain>
    </source>
</reference>
<sequence>MTIGDFVAKAAKPLPVIVLADVSGSMAQDGKIEALNDALKSMVSSFAEEGRLNAEIQLGLITFGMTVRDHLPLTPAHKIDGIQRLDANGPTPMGAAFDRVTQLLEDKEIIPSRAYRPVVILLSDGHPTDDMRGPFERLASSERASKATRLSLSIGSDANEAVLRDFSNDPEAPLFFAHDAKDIRNFFRAVTMSVCARSRSAKPNSPVKIEYRPGDDDDDLLELDL</sequence>
<dbReference type="SUPFAM" id="SSF53300">
    <property type="entry name" value="vWA-like"/>
    <property type="match status" value="1"/>
</dbReference>
<dbReference type="Proteomes" id="UP000185639">
    <property type="component" value="Unassembled WGS sequence"/>
</dbReference>
<dbReference type="AlphaFoldDB" id="A0A1N7PC92"/>
<dbReference type="InterPro" id="IPR002035">
    <property type="entry name" value="VWF_A"/>
</dbReference>
<evidence type="ECO:0000313" key="3">
    <source>
        <dbReference type="Proteomes" id="UP000185639"/>
    </source>
</evidence>
<dbReference type="STRING" id="484498.SAMN05421686_10981"/>
<accession>A0A1N7PC92</accession>
<dbReference type="PROSITE" id="PS50234">
    <property type="entry name" value="VWFA"/>
    <property type="match status" value="1"/>
</dbReference>
<dbReference type="InterPro" id="IPR036465">
    <property type="entry name" value="vWFA_dom_sf"/>
</dbReference>
<gene>
    <name evidence="2" type="ORF">SAMN05421686_10981</name>
</gene>
<dbReference type="EMBL" id="FTOH01000009">
    <property type="protein sequence ID" value="SIT08127.1"/>
    <property type="molecule type" value="Genomic_DNA"/>
</dbReference>
<organism evidence="2 3">
    <name type="scientific">Thalassolituus maritimus</name>
    <dbReference type="NCBI Taxonomy" id="484498"/>
    <lineage>
        <taxon>Bacteria</taxon>
        <taxon>Pseudomonadati</taxon>
        <taxon>Pseudomonadota</taxon>
        <taxon>Gammaproteobacteria</taxon>
        <taxon>Oceanospirillales</taxon>
        <taxon>Oceanospirillaceae</taxon>
        <taxon>Thalassolituus</taxon>
    </lineage>
</organism>
<dbReference type="OrthoDB" id="9806395at2"/>
<feature type="domain" description="VWFA" evidence="1">
    <location>
        <begin position="15"/>
        <end position="190"/>
    </location>
</feature>
<keyword evidence="3" id="KW-1185">Reference proteome</keyword>
<name>A0A1N7PC92_9GAMM</name>
<protein>
    <submittedName>
        <fullName evidence="2">Uncharacterized conserved protein YegL, contains vWA domain of TerY type</fullName>
    </submittedName>
</protein>